<keyword evidence="3" id="KW-1185">Reference proteome</keyword>
<dbReference type="InterPro" id="IPR002347">
    <property type="entry name" value="SDR_fam"/>
</dbReference>
<protein>
    <submittedName>
        <fullName evidence="2">NAD(P)-dependent dehydrogenase (Short-subunit alcohol dehydrogenase family)</fullName>
    </submittedName>
</protein>
<keyword evidence="1" id="KW-0560">Oxidoreductase</keyword>
<proteinExistence type="predicted"/>
<dbReference type="Gene3D" id="3.40.50.720">
    <property type="entry name" value="NAD(P)-binding Rossmann-like Domain"/>
    <property type="match status" value="1"/>
</dbReference>
<name>A0A318EIT0_9GAMM</name>
<dbReference type="OrthoDB" id="109589at2"/>
<comment type="caution">
    <text evidence="2">The sequence shown here is derived from an EMBL/GenBank/DDBJ whole genome shotgun (WGS) entry which is preliminary data.</text>
</comment>
<dbReference type="InterPro" id="IPR036291">
    <property type="entry name" value="NAD(P)-bd_dom_sf"/>
</dbReference>
<dbReference type="RefSeq" id="WP_110264171.1">
    <property type="nucleotide sequence ID" value="NZ_CAWNXA010000002.1"/>
</dbReference>
<dbReference type="SUPFAM" id="SSF51735">
    <property type="entry name" value="NAD(P)-binding Rossmann-fold domains"/>
    <property type="match status" value="1"/>
</dbReference>
<accession>A0A318EIT0</accession>
<dbReference type="GO" id="GO:0016491">
    <property type="term" value="F:oxidoreductase activity"/>
    <property type="evidence" value="ECO:0007669"/>
    <property type="project" value="UniProtKB-KW"/>
</dbReference>
<dbReference type="AlphaFoldDB" id="A0A318EIT0"/>
<evidence type="ECO:0000313" key="3">
    <source>
        <dbReference type="Proteomes" id="UP000248330"/>
    </source>
</evidence>
<dbReference type="PRINTS" id="PR00081">
    <property type="entry name" value="GDHRDH"/>
</dbReference>
<organism evidence="2 3">
    <name type="scientific">Sinimarinibacterium flocculans</name>
    <dbReference type="NCBI Taxonomy" id="985250"/>
    <lineage>
        <taxon>Bacteria</taxon>
        <taxon>Pseudomonadati</taxon>
        <taxon>Pseudomonadota</taxon>
        <taxon>Gammaproteobacteria</taxon>
        <taxon>Nevskiales</taxon>
        <taxon>Nevskiaceae</taxon>
        <taxon>Sinimarinibacterium</taxon>
    </lineage>
</organism>
<dbReference type="PANTHER" id="PTHR43157">
    <property type="entry name" value="PHOSPHATIDYLINOSITOL-GLYCAN BIOSYNTHESIS CLASS F PROTEIN-RELATED"/>
    <property type="match status" value="1"/>
</dbReference>
<gene>
    <name evidence="2" type="ORF">C8D93_102375</name>
</gene>
<dbReference type="NCBIfam" id="NF004846">
    <property type="entry name" value="PRK06197.1"/>
    <property type="match status" value="1"/>
</dbReference>
<dbReference type="EMBL" id="QICN01000002">
    <property type="protein sequence ID" value="PXV70516.1"/>
    <property type="molecule type" value="Genomic_DNA"/>
</dbReference>
<reference evidence="2 3" key="1">
    <citation type="submission" date="2018-04" db="EMBL/GenBank/DDBJ databases">
        <title>Genomic Encyclopedia of Type Strains, Phase IV (KMG-IV): sequencing the most valuable type-strain genomes for metagenomic binning, comparative biology and taxonomic classification.</title>
        <authorList>
            <person name="Goeker M."/>
        </authorList>
    </citation>
    <scope>NUCLEOTIDE SEQUENCE [LARGE SCALE GENOMIC DNA]</scope>
    <source>
        <strain evidence="2 3">DSM 104150</strain>
    </source>
</reference>
<sequence>MAEWTGPQAAGAARRRALITGGAGGLGFETARGLAQNGYAVVIADRNVEGGKAAVQRLRAETGAEVDFCALDLGDLAAIRTFAAGFDGPLDVLVNNAGLLPPLRRATTRDGFELKFGVSHLGHFALTAGLLPRLLRSPAPRVVSVSSIVQSSGRIDFDDLQAERDYLSSRSYAQTKLACLIFALELQRRSEAASAPLISVAAHPGISRTGIGDGRRSERRSSLTDWLEGVAFQIAMRGFGQAPAQGALPIIHAASADEVRGADFFGPDGFMQFRGRPTRVQPSAAARDPAIAKRLWEVSERLTGCDYAAAFASVQSATSRSTTVA</sequence>
<dbReference type="Proteomes" id="UP000248330">
    <property type="component" value="Unassembled WGS sequence"/>
</dbReference>
<dbReference type="PANTHER" id="PTHR43157:SF31">
    <property type="entry name" value="PHOSPHATIDYLINOSITOL-GLYCAN BIOSYNTHESIS CLASS F PROTEIN"/>
    <property type="match status" value="1"/>
</dbReference>
<evidence type="ECO:0000256" key="1">
    <source>
        <dbReference type="ARBA" id="ARBA00023002"/>
    </source>
</evidence>
<dbReference type="Pfam" id="PF00106">
    <property type="entry name" value="adh_short"/>
    <property type="match status" value="1"/>
</dbReference>
<evidence type="ECO:0000313" key="2">
    <source>
        <dbReference type="EMBL" id="PXV70516.1"/>
    </source>
</evidence>